<name>A0A7X0EDU9_9PROT</name>
<gene>
    <name evidence="2" type="ORF">FHS74_003737</name>
</gene>
<comment type="caution">
    <text evidence="2">The sequence shown here is derived from an EMBL/GenBank/DDBJ whole genome shotgun (WGS) entry which is preliminary data.</text>
</comment>
<dbReference type="EMBL" id="JACIIZ010000010">
    <property type="protein sequence ID" value="MBB6253168.1"/>
    <property type="molecule type" value="Genomic_DNA"/>
</dbReference>
<protein>
    <submittedName>
        <fullName evidence="2">Uncharacterized protein</fullName>
    </submittedName>
</protein>
<proteinExistence type="predicted"/>
<keyword evidence="3" id="KW-1185">Reference proteome</keyword>
<dbReference type="AlphaFoldDB" id="A0A7X0EDU9"/>
<evidence type="ECO:0000313" key="2">
    <source>
        <dbReference type="EMBL" id="MBB6253168.1"/>
    </source>
</evidence>
<keyword evidence="1" id="KW-0472">Membrane</keyword>
<reference evidence="2 3" key="1">
    <citation type="submission" date="2020-08" db="EMBL/GenBank/DDBJ databases">
        <title>Genomic Encyclopedia of Type Strains, Phase IV (KMG-IV): sequencing the most valuable type-strain genomes for metagenomic binning, comparative biology and taxonomic classification.</title>
        <authorList>
            <person name="Goeker M."/>
        </authorList>
    </citation>
    <scope>NUCLEOTIDE SEQUENCE [LARGE SCALE GENOMIC DNA]</scope>
    <source>
        <strain evidence="2 3">DSM 22198</strain>
    </source>
</reference>
<evidence type="ECO:0000313" key="3">
    <source>
        <dbReference type="Proteomes" id="UP000539175"/>
    </source>
</evidence>
<evidence type="ECO:0000256" key="1">
    <source>
        <dbReference type="SAM" id="Phobius"/>
    </source>
</evidence>
<organism evidence="2 3">
    <name type="scientific">Nitrospirillum iridis</name>
    <dbReference type="NCBI Taxonomy" id="765888"/>
    <lineage>
        <taxon>Bacteria</taxon>
        <taxon>Pseudomonadati</taxon>
        <taxon>Pseudomonadota</taxon>
        <taxon>Alphaproteobacteria</taxon>
        <taxon>Rhodospirillales</taxon>
        <taxon>Azospirillaceae</taxon>
        <taxon>Nitrospirillum</taxon>
    </lineage>
</organism>
<sequence length="67" mass="7623">MEVFEKFIEIVIDHLMEHFRIFGMDKISEVIGDFLAEHPPLLAIVAGAGAALALWEIATALRKKFRR</sequence>
<accession>A0A7X0EDU9</accession>
<keyword evidence="1" id="KW-0812">Transmembrane</keyword>
<feature type="transmembrane region" description="Helical" evidence="1">
    <location>
        <begin position="41"/>
        <end position="61"/>
    </location>
</feature>
<dbReference type="RefSeq" id="WP_184803297.1">
    <property type="nucleotide sequence ID" value="NZ_JACIIZ010000010.1"/>
</dbReference>
<keyword evidence="1" id="KW-1133">Transmembrane helix</keyword>
<dbReference type="Proteomes" id="UP000539175">
    <property type="component" value="Unassembled WGS sequence"/>
</dbReference>